<dbReference type="PRINTS" id="PR00756">
    <property type="entry name" value="ALADIPTASE"/>
</dbReference>
<proteinExistence type="inferred from homology"/>
<dbReference type="InterPro" id="IPR050344">
    <property type="entry name" value="Peptidase_M1_aminopeptidases"/>
</dbReference>
<dbReference type="GO" id="GO:0006508">
    <property type="term" value="P:proteolysis"/>
    <property type="evidence" value="ECO:0007669"/>
    <property type="project" value="UniProtKB-KW"/>
</dbReference>
<evidence type="ECO:0000256" key="9">
    <source>
        <dbReference type="PIRSR" id="PIRSR634016-1"/>
    </source>
</evidence>
<dbReference type="GO" id="GO:0005737">
    <property type="term" value="C:cytoplasm"/>
    <property type="evidence" value="ECO:0007669"/>
    <property type="project" value="TreeGrafter"/>
</dbReference>
<comment type="similarity">
    <text evidence="2 12">Belongs to the peptidase M1 family.</text>
</comment>
<keyword evidence="3 12" id="KW-0031">Aminopeptidase</keyword>
<evidence type="ECO:0000256" key="12">
    <source>
        <dbReference type="RuleBase" id="RU364040"/>
    </source>
</evidence>
<evidence type="ECO:0000256" key="2">
    <source>
        <dbReference type="ARBA" id="ARBA00010136"/>
    </source>
</evidence>
<dbReference type="EMBL" id="JALJRB010000024">
    <property type="protein sequence ID" value="MCJ8502310.1"/>
    <property type="molecule type" value="Genomic_DNA"/>
</dbReference>
<gene>
    <name evidence="16" type="ORF">MRX98_17125</name>
</gene>
<evidence type="ECO:0000256" key="3">
    <source>
        <dbReference type="ARBA" id="ARBA00022438"/>
    </source>
</evidence>
<feature type="site" description="Transition state stabilizer" evidence="11">
    <location>
        <position position="376"/>
    </location>
</feature>
<organism evidence="16 17">
    <name type="scientific">Desulfatitalea alkaliphila</name>
    <dbReference type="NCBI Taxonomy" id="2929485"/>
    <lineage>
        <taxon>Bacteria</taxon>
        <taxon>Pseudomonadati</taxon>
        <taxon>Thermodesulfobacteriota</taxon>
        <taxon>Desulfobacteria</taxon>
        <taxon>Desulfobacterales</taxon>
        <taxon>Desulfosarcinaceae</taxon>
        <taxon>Desulfatitalea</taxon>
    </lineage>
</organism>
<evidence type="ECO:0000313" key="16">
    <source>
        <dbReference type="EMBL" id="MCJ8502310.1"/>
    </source>
</evidence>
<dbReference type="GO" id="GO:0008270">
    <property type="term" value="F:zinc ion binding"/>
    <property type="evidence" value="ECO:0007669"/>
    <property type="project" value="UniProtKB-UniRule"/>
</dbReference>
<feature type="domain" description="Peptidase M1 membrane alanine aminopeptidase" evidence="13">
    <location>
        <begin position="220"/>
        <end position="435"/>
    </location>
</feature>
<dbReference type="InterPro" id="IPR024571">
    <property type="entry name" value="ERAP1-like_C_dom"/>
</dbReference>
<dbReference type="GO" id="GO:0016020">
    <property type="term" value="C:membrane"/>
    <property type="evidence" value="ECO:0007669"/>
    <property type="project" value="TreeGrafter"/>
</dbReference>
<dbReference type="SUPFAM" id="SSF55486">
    <property type="entry name" value="Metalloproteases ('zincins'), catalytic domain"/>
    <property type="match status" value="1"/>
</dbReference>
<keyword evidence="4 12" id="KW-0645">Protease</keyword>
<keyword evidence="6 12" id="KW-0378">Hydrolase</keyword>
<dbReference type="InterPro" id="IPR042097">
    <property type="entry name" value="Aminopeptidase_N-like_N_sf"/>
</dbReference>
<dbReference type="InterPro" id="IPR027268">
    <property type="entry name" value="Peptidase_M4/M1_CTD_sf"/>
</dbReference>
<dbReference type="Gene3D" id="1.25.50.20">
    <property type="match status" value="1"/>
</dbReference>
<dbReference type="FunFam" id="1.10.390.10:FF:000006">
    <property type="entry name" value="Puromycin-sensitive aminopeptidase"/>
    <property type="match status" value="1"/>
</dbReference>
<protein>
    <recommendedName>
        <fullName evidence="12">Aminopeptidase</fullName>
        <ecNumber evidence="12">3.4.11.-</ecNumber>
    </recommendedName>
</protein>
<dbReference type="Pfam" id="PF01433">
    <property type="entry name" value="Peptidase_M1"/>
    <property type="match status" value="1"/>
</dbReference>
<dbReference type="GO" id="GO:0005615">
    <property type="term" value="C:extracellular space"/>
    <property type="evidence" value="ECO:0007669"/>
    <property type="project" value="TreeGrafter"/>
</dbReference>
<dbReference type="RefSeq" id="WP_246912859.1">
    <property type="nucleotide sequence ID" value="NZ_JALJRB010000024.1"/>
</dbReference>
<dbReference type="CDD" id="cd09601">
    <property type="entry name" value="M1_APN-Q_like"/>
    <property type="match status" value="1"/>
</dbReference>
<feature type="domain" description="ERAP1-like C-terminal" evidence="14">
    <location>
        <begin position="509"/>
        <end position="815"/>
    </location>
</feature>
<evidence type="ECO:0000256" key="11">
    <source>
        <dbReference type="PIRSR" id="PIRSR634016-4"/>
    </source>
</evidence>
<dbReference type="InterPro" id="IPR014782">
    <property type="entry name" value="Peptidase_M1_dom"/>
</dbReference>
<dbReference type="AlphaFoldDB" id="A0AA41R6W0"/>
<dbReference type="PANTHER" id="PTHR11533:SF174">
    <property type="entry name" value="PUROMYCIN-SENSITIVE AMINOPEPTIDASE-RELATED"/>
    <property type="match status" value="1"/>
</dbReference>
<evidence type="ECO:0000256" key="4">
    <source>
        <dbReference type="ARBA" id="ARBA00022670"/>
    </source>
</evidence>
<dbReference type="GO" id="GO:0016285">
    <property type="term" value="F:alanyl aminopeptidase activity"/>
    <property type="evidence" value="ECO:0007669"/>
    <property type="project" value="UniProtKB-EC"/>
</dbReference>
<dbReference type="GO" id="GO:0070006">
    <property type="term" value="F:metalloaminopeptidase activity"/>
    <property type="evidence" value="ECO:0007669"/>
    <property type="project" value="TreeGrafter"/>
</dbReference>
<feature type="binding site" evidence="10">
    <location>
        <position position="290"/>
    </location>
    <ligand>
        <name>Zn(2+)</name>
        <dbReference type="ChEBI" id="CHEBI:29105"/>
        <note>catalytic</note>
    </ligand>
</feature>
<feature type="binding site" evidence="10">
    <location>
        <position position="313"/>
    </location>
    <ligand>
        <name>Zn(2+)</name>
        <dbReference type="ChEBI" id="CHEBI:29105"/>
        <note>catalytic</note>
    </ligand>
</feature>
<sequence length="829" mass="93245">MVDVHPLRYMIDIAPDLERFVFDGRVTIALQLDKSVREVALNSLDLAIWRCQWAQDDGWVDAAFGVDPAQERLTVQPPAAVSGPQTLRIDYQGMINDTMGGFYRSQAKQGNTTHRMAVTQFQESSARQAFPCMDHPLHKAVFEVRLTVAEGLTVLSNTLPMREEPVNLGRKRVVFQPSPRMSTYLLFFGVGPFELVVDQQDTRVRLAHLPGLGHTTGPGLEFGRQALHYCETYYDIPYPLPKMDLIAIPDFAFGAMENWGAITFRENLLLHFPELTSKAGEQRIFEVIAHEIAHQWFGNLVTPADWKYLWLNESFATYFGYGVVAHYKPGWGVWDQFLLTETATALTRDGLQDTFAIEIPGGEHVVINSSTAPIIYNKGASILRMIEGVIGTAAYQAGVRRYLREHQYDCAESHHLWQAFEAASTQPVTAMMQSWIGQPGHPLITVARRGDRLQLRQERFTYLDVPTDRTWTVPLTVYTWGADGTAQRQQMLMDDSRAEMVLPPDTRCYKVNCDQAGFYRVAYDDDANLAALGQQIRTGAMGVADRWGVQNDLYALVRQGRVDLNTYLSYLDHYATEEAFLPLAGIAGHLHNALLVAPPEPRDVIAARGRALAARTLERIGYAPLAEEPHTTAILREQLLWLGALWGHADAVAFGEEQFERMAADHAVHPDIAKAVMQIAARSRGEAVLGWLQERFRQTPSEHERMNVLAALGCFEAWPAIAAALDFTLAQVPPRNRFLPIVALAANPSAQPHLWDWYLSHREALEQLHPLLYERVLTAIIPFGGLDREEQVRQFATPYMESHAHLADAMRLALENLEINTRMRGTMEG</sequence>
<evidence type="ECO:0000256" key="10">
    <source>
        <dbReference type="PIRSR" id="PIRSR634016-3"/>
    </source>
</evidence>
<accession>A0AA41R6W0</accession>
<dbReference type="GO" id="GO:0043171">
    <property type="term" value="P:peptide catabolic process"/>
    <property type="evidence" value="ECO:0007669"/>
    <property type="project" value="TreeGrafter"/>
</dbReference>
<dbReference type="Proteomes" id="UP001165427">
    <property type="component" value="Unassembled WGS sequence"/>
</dbReference>
<dbReference type="Gene3D" id="1.10.390.10">
    <property type="entry name" value="Neutral Protease Domain 2"/>
    <property type="match status" value="1"/>
</dbReference>
<keyword evidence="7 10" id="KW-0862">Zinc</keyword>
<comment type="cofactor">
    <cofactor evidence="10 12">
        <name>Zn(2+)</name>
        <dbReference type="ChEBI" id="CHEBI:29105"/>
    </cofactor>
    <text evidence="10 12">Binds 1 zinc ion per subunit.</text>
</comment>
<feature type="binding site" evidence="10">
    <location>
        <position position="294"/>
    </location>
    <ligand>
        <name>Zn(2+)</name>
        <dbReference type="ChEBI" id="CHEBI:29105"/>
        <note>catalytic</note>
    </ligand>
</feature>
<evidence type="ECO:0000256" key="7">
    <source>
        <dbReference type="ARBA" id="ARBA00022833"/>
    </source>
</evidence>
<feature type="domain" description="Aminopeptidase N-like N-terminal" evidence="15">
    <location>
        <begin position="6"/>
        <end position="185"/>
    </location>
</feature>
<keyword evidence="8 12" id="KW-0482">Metalloprotease</keyword>
<dbReference type="Pfam" id="PF11838">
    <property type="entry name" value="ERAP1_C"/>
    <property type="match status" value="1"/>
</dbReference>
<comment type="catalytic activity">
    <reaction evidence="1">
        <text>Release of an N-terminal amino acid, Xaa-|-Yaa- from a peptide, amide or arylamide. Xaa is preferably Ala, but may be most amino acids including Pro (slow action). When a terminal hydrophobic residue is followed by a prolyl residue, the two may be released as an intact Xaa-Pro dipeptide.</text>
        <dbReference type="EC" id="3.4.11.2"/>
    </reaction>
</comment>
<dbReference type="GO" id="GO:0042277">
    <property type="term" value="F:peptide binding"/>
    <property type="evidence" value="ECO:0007669"/>
    <property type="project" value="TreeGrafter"/>
</dbReference>
<dbReference type="InterPro" id="IPR034016">
    <property type="entry name" value="M1_APN-typ"/>
</dbReference>
<evidence type="ECO:0000259" key="15">
    <source>
        <dbReference type="Pfam" id="PF17900"/>
    </source>
</evidence>
<dbReference type="Gene3D" id="2.60.40.1910">
    <property type="match status" value="1"/>
</dbReference>
<dbReference type="Pfam" id="PF17900">
    <property type="entry name" value="Peptidase_M1_N"/>
    <property type="match status" value="1"/>
</dbReference>
<feature type="active site" description="Proton acceptor" evidence="9">
    <location>
        <position position="291"/>
    </location>
</feature>
<dbReference type="PANTHER" id="PTHR11533">
    <property type="entry name" value="PROTEASE M1 ZINC METALLOPROTEASE"/>
    <property type="match status" value="1"/>
</dbReference>
<dbReference type="Gene3D" id="2.60.40.1730">
    <property type="entry name" value="tricorn interacting facor f3 domain"/>
    <property type="match status" value="1"/>
</dbReference>
<evidence type="ECO:0000259" key="14">
    <source>
        <dbReference type="Pfam" id="PF11838"/>
    </source>
</evidence>
<evidence type="ECO:0000256" key="8">
    <source>
        <dbReference type="ARBA" id="ARBA00023049"/>
    </source>
</evidence>
<dbReference type="InterPro" id="IPR045357">
    <property type="entry name" value="Aminopeptidase_N-like_N"/>
</dbReference>
<evidence type="ECO:0000256" key="1">
    <source>
        <dbReference type="ARBA" id="ARBA00000098"/>
    </source>
</evidence>
<dbReference type="EC" id="3.4.11.-" evidence="12"/>
<evidence type="ECO:0000313" key="17">
    <source>
        <dbReference type="Proteomes" id="UP001165427"/>
    </source>
</evidence>
<reference evidence="16" key="1">
    <citation type="submission" date="2022-04" db="EMBL/GenBank/DDBJ databases">
        <title>Desulfatitalea alkaliphila sp. nov., a novel anaerobic sulfate-reducing bacterium isolated from terrestrial mud volcano, Taman Peninsula, Russia.</title>
        <authorList>
            <person name="Khomyakova M.A."/>
            <person name="Merkel A.Y."/>
            <person name="Slobodkin A.I."/>
        </authorList>
    </citation>
    <scope>NUCLEOTIDE SEQUENCE</scope>
    <source>
        <strain evidence="16">M08but</strain>
    </source>
</reference>
<keyword evidence="5 10" id="KW-0479">Metal-binding</keyword>
<name>A0AA41R6W0_9BACT</name>
<dbReference type="InterPro" id="IPR001930">
    <property type="entry name" value="Peptidase_M1"/>
</dbReference>
<dbReference type="SUPFAM" id="SSF63737">
    <property type="entry name" value="Leukotriene A4 hydrolase N-terminal domain"/>
    <property type="match status" value="1"/>
</dbReference>
<comment type="caution">
    <text evidence="16">The sequence shown here is derived from an EMBL/GenBank/DDBJ whole genome shotgun (WGS) entry which is preliminary data.</text>
</comment>
<evidence type="ECO:0000256" key="5">
    <source>
        <dbReference type="ARBA" id="ARBA00022723"/>
    </source>
</evidence>
<evidence type="ECO:0000256" key="6">
    <source>
        <dbReference type="ARBA" id="ARBA00022801"/>
    </source>
</evidence>
<evidence type="ECO:0000259" key="13">
    <source>
        <dbReference type="Pfam" id="PF01433"/>
    </source>
</evidence>
<keyword evidence="17" id="KW-1185">Reference proteome</keyword>